<accession>A0A2R4WSB5</accession>
<dbReference type="Proteomes" id="UP000244755">
    <property type="component" value="Chromosome 1"/>
</dbReference>
<dbReference type="EMBL" id="CP028843">
    <property type="protein sequence ID" value="AWB24446.1"/>
    <property type="molecule type" value="Genomic_DNA"/>
</dbReference>
<evidence type="ECO:0000313" key="1">
    <source>
        <dbReference type="EMBL" id="AWB24446.1"/>
    </source>
</evidence>
<gene>
    <name evidence="1" type="ORF">DA075_29230</name>
</gene>
<dbReference type="OrthoDB" id="7272256at2"/>
<evidence type="ECO:0000313" key="2">
    <source>
        <dbReference type="Proteomes" id="UP000244755"/>
    </source>
</evidence>
<dbReference type="AlphaFoldDB" id="A0A2R4WSB5"/>
<name>A0A2R4WSB5_9HYPH</name>
<protein>
    <submittedName>
        <fullName evidence="1">Uncharacterized protein</fullName>
    </submittedName>
</protein>
<reference evidence="1 2" key="1">
    <citation type="submission" date="2018-04" db="EMBL/GenBank/DDBJ databases">
        <title>Methylobacterium sp. PR1016A genome.</title>
        <authorList>
            <person name="Park W."/>
        </authorList>
    </citation>
    <scope>NUCLEOTIDE SEQUENCE [LARGE SCALE GENOMIC DNA]</scope>
    <source>
        <strain evidence="1 2">PR1016A</strain>
    </source>
</reference>
<proteinExistence type="predicted"/>
<dbReference type="RefSeq" id="WP_099956176.1">
    <property type="nucleotide sequence ID" value="NZ_CP028843.1"/>
</dbReference>
<organism evidence="1 2">
    <name type="scientific">Methylobacterium currus</name>
    <dbReference type="NCBI Taxonomy" id="2051553"/>
    <lineage>
        <taxon>Bacteria</taxon>
        <taxon>Pseudomonadati</taxon>
        <taxon>Pseudomonadota</taxon>
        <taxon>Alphaproteobacteria</taxon>
        <taxon>Hyphomicrobiales</taxon>
        <taxon>Methylobacteriaceae</taxon>
        <taxon>Methylobacterium</taxon>
    </lineage>
</organism>
<dbReference type="KEGG" id="mee:DA075_29230"/>
<keyword evidence="2" id="KW-1185">Reference proteome</keyword>
<sequence>MHDLVASFVSMVLIQPLEEEMTQALRARHAPPAVIAAATACLRTAEPRLAARTLTEPWWTVSHSLRFWTGLSRPEAILVQVAPRCGEALEGAQRFLDMRYVRS</sequence>